<dbReference type="Proteomes" id="UP000029223">
    <property type="component" value="Unassembled WGS sequence"/>
</dbReference>
<dbReference type="Gene3D" id="3.20.20.140">
    <property type="entry name" value="Metal-dependent hydrolases"/>
    <property type="match status" value="1"/>
</dbReference>
<gene>
    <name evidence="2" type="ORF">JCM19239_6536</name>
</gene>
<evidence type="ECO:0000259" key="1">
    <source>
        <dbReference type="Pfam" id="PF00962"/>
    </source>
</evidence>
<dbReference type="EMBL" id="BBMS01000149">
    <property type="protein sequence ID" value="GAL31317.1"/>
    <property type="molecule type" value="Genomic_DNA"/>
</dbReference>
<proteinExistence type="predicted"/>
<organism evidence="2 3">
    <name type="scientific">Vibrio variabilis</name>
    <dbReference type="NCBI Taxonomy" id="990271"/>
    <lineage>
        <taxon>Bacteria</taxon>
        <taxon>Pseudomonadati</taxon>
        <taxon>Pseudomonadota</taxon>
        <taxon>Gammaproteobacteria</taxon>
        <taxon>Vibrionales</taxon>
        <taxon>Vibrionaceae</taxon>
        <taxon>Vibrio</taxon>
    </lineage>
</organism>
<protein>
    <submittedName>
        <fullName evidence="2">Adenosine deaminase</fullName>
        <ecNumber evidence="2">3.5.4.4</ecNumber>
    </submittedName>
</protein>
<dbReference type="EC" id="3.5.4.4" evidence="2"/>
<feature type="domain" description="Adenosine deaminase" evidence="1">
    <location>
        <begin position="7"/>
        <end position="48"/>
    </location>
</feature>
<evidence type="ECO:0000313" key="2">
    <source>
        <dbReference type="EMBL" id="GAL31317.1"/>
    </source>
</evidence>
<keyword evidence="2" id="KW-0378">Hydrolase</keyword>
<dbReference type="InterPro" id="IPR032466">
    <property type="entry name" value="Metal_Hydrolase"/>
</dbReference>
<accession>A0ABQ0JRC9</accession>
<name>A0ABQ0JRC9_9VIBR</name>
<sequence length="57" mass="6557">MNYKQLPKIDLHCHLDGSVRPETIIELAEQQNIELPSTDVEVIRDMMIAPRNLSKPD</sequence>
<dbReference type="SUPFAM" id="SSF51556">
    <property type="entry name" value="Metallo-dependent hydrolases"/>
    <property type="match status" value="1"/>
</dbReference>
<evidence type="ECO:0000313" key="3">
    <source>
        <dbReference type="Proteomes" id="UP000029223"/>
    </source>
</evidence>
<reference evidence="3" key="1">
    <citation type="submission" date="2014-09" db="EMBL/GenBank/DDBJ databases">
        <title>Vibrio variabilis JCM 19239. (C206) whole genome shotgun sequence.</title>
        <authorList>
            <person name="Sawabe T."/>
            <person name="Meirelles P."/>
            <person name="Nakanishi M."/>
            <person name="Sayaka M."/>
            <person name="Hattori M."/>
            <person name="Ohkuma M."/>
        </authorList>
    </citation>
    <scope>NUCLEOTIDE SEQUENCE [LARGE SCALE GENOMIC DNA]</scope>
    <source>
        <strain evidence="3">JCM 19239</strain>
    </source>
</reference>
<keyword evidence="3" id="KW-1185">Reference proteome</keyword>
<dbReference type="Pfam" id="PF00962">
    <property type="entry name" value="A_deaminase"/>
    <property type="match status" value="1"/>
</dbReference>
<dbReference type="GO" id="GO:0016787">
    <property type="term" value="F:hydrolase activity"/>
    <property type="evidence" value="ECO:0007669"/>
    <property type="project" value="UniProtKB-KW"/>
</dbReference>
<comment type="caution">
    <text evidence="2">The sequence shown here is derived from an EMBL/GenBank/DDBJ whole genome shotgun (WGS) entry which is preliminary data.</text>
</comment>
<dbReference type="InterPro" id="IPR001365">
    <property type="entry name" value="A_deaminase_dom"/>
</dbReference>